<accession>A0ABX4TS76</accession>
<reference evidence="1 2" key="1">
    <citation type="journal article" date="2018" name="FEMS Microbiol. Ecol.">
        <title>Co-invading symbiotic mutualists of Medicago polymorpha retain high ancestral diversity and contain diverse accessory genomes.</title>
        <authorList>
            <person name="Porter S.S."/>
            <person name="Faber-Hammond J.J."/>
            <person name="Friesen M.L."/>
        </authorList>
    </citation>
    <scope>NUCLEOTIDE SEQUENCE [LARGE SCALE GENOMIC DNA]</scope>
    <source>
        <strain evidence="1 2">Str16</strain>
    </source>
</reference>
<dbReference type="RefSeq" id="WP_011975967.1">
    <property type="nucleotide sequence ID" value="NZ_ATYC01000022.1"/>
</dbReference>
<comment type="caution">
    <text evidence="1">The sequence shown here is derived from an EMBL/GenBank/DDBJ whole genome shotgun (WGS) entry which is preliminary data.</text>
</comment>
<dbReference type="Proteomes" id="UP001190825">
    <property type="component" value="Unassembled WGS sequence"/>
</dbReference>
<keyword evidence="2" id="KW-1185">Reference proteome</keyword>
<evidence type="ECO:0000313" key="1">
    <source>
        <dbReference type="EMBL" id="PLU06109.1"/>
    </source>
</evidence>
<organism evidence="1 2">
    <name type="scientific">Sinorhizobium medicae</name>
    <dbReference type="NCBI Taxonomy" id="110321"/>
    <lineage>
        <taxon>Bacteria</taxon>
        <taxon>Pseudomonadati</taxon>
        <taxon>Pseudomonadota</taxon>
        <taxon>Alphaproteobacteria</taxon>
        <taxon>Hyphomicrobiales</taxon>
        <taxon>Rhizobiaceae</taxon>
        <taxon>Sinorhizobium/Ensifer group</taxon>
        <taxon>Sinorhizobium</taxon>
    </lineage>
</organism>
<evidence type="ECO:0008006" key="3">
    <source>
        <dbReference type="Google" id="ProtNLM"/>
    </source>
</evidence>
<evidence type="ECO:0000313" key="2">
    <source>
        <dbReference type="Proteomes" id="UP001190825"/>
    </source>
</evidence>
<name>A0ABX4TS76_9HYPH</name>
<dbReference type="EMBL" id="NBUC01000055">
    <property type="protein sequence ID" value="PLU06109.1"/>
    <property type="molecule type" value="Genomic_DNA"/>
</dbReference>
<sequence length="237" mass="25835">MKTFVLVALYLAFGLCGVAIALGGVVLATIDPYSFEDMSRGGICERSGDVAPQCSLPRESADKVVDAFLSCSPRFFQVLKEERAAFGRAEVRLLPYDLLDSEEPRTSVVTFDKPVEARALRLVGYTQAWSQPSGAGSKEITWGFRVIGRPDDIERAIEAHQRSNGKSTDAAFTIVPKQDASLPGTYIGCSVAGETNGMEDLPHVLDLFLSQSIGTKFAESFDLFVASAEKTIARLWW</sequence>
<dbReference type="GeneID" id="61613647"/>
<proteinExistence type="predicted"/>
<protein>
    <recommendedName>
        <fullName evidence="3">MacB-like periplasmic core domain-containing protein</fullName>
    </recommendedName>
</protein>
<gene>
    <name evidence="1" type="ORF">BMJ33_07620</name>
</gene>